<organism evidence="1 2">
    <name type="scientific">Dryococelus australis</name>
    <dbReference type="NCBI Taxonomy" id="614101"/>
    <lineage>
        <taxon>Eukaryota</taxon>
        <taxon>Metazoa</taxon>
        <taxon>Ecdysozoa</taxon>
        <taxon>Arthropoda</taxon>
        <taxon>Hexapoda</taxon>
        <taxon>Insecta</taxon>
        <taxon>Pterygota</taxon>
        <taxon>Neoptera</taxon>
        <taxon>Polyneoptera</taxon>
        <taxon>Phasmatodea</taxon>
        <taxon>Verophasmatodea</taxon>
        <taxon>Anareolatae</taxon>
        <taxon>Phasmatidae</taxon>
        <taxon>Eurycanthinae</taxon>
        <taxon>Dryococelus</taxon>
    </lineage>
</organism>
<dbReference type="Proteomes" id="UP001159363">
    <property type="component" value="Chromosome 14"/>
</dbReference>
<evidence type="ECO:0000313" key="2">
    <source>
        <dbReference type="Proteomes" id="UP001159363"/>
    </source>
</evidence>
<dbReference type="EMBL" id="JARBHB010000015">
    <property type="protein sequence ID" value="KAJ8867484.1"/>
    <property type="molecule type" value="Genomic_DNA"/>
</dbReference>
<protein>
    <submittedName>
        <fullName evidence="1">Uncharacterized protein</fullName>
    </submittedName>
</protein>
<comment type="caution">
    <text evidence="1">The sequence shown here is derived from an EMBL/GenBank/DDBJ whole genome shotgun (WGS) entry which is preliminary data.</text>
</comment>
<proteinExistence type="predicted"/>
<gene>
    <name evidence="1" type="ORF">PR048_031286</name>
</gene>
<accession>A0ABQ9G4V2</accession>
<name>A0ABQ9G4V2_9NEOP</name>
<reference evidence="1 2" key="1">
    <citation type="submission" date="2023-02" db="EMBL/GenBank/DDBJ databases">
        <title>LHISI_Scaffold_Assembly.</title>
        <authorList>
            <person name="Stuart O.P."/>
            <person name="Cleave R."/>
            <person name="Magrath M.J.L."/>
            <person name="Mikheyev A.S."/>
        </authorList>
    </citation>
    <scope>NUCLEOTIDE SEQUENCE [LARGE SCALE GENOMIC DNA]</scope>
    <source>
        <strain evidence="1">Daus_M_001</strain>
        <tissue evidence="1">Leg muscle</tissue>
    </source>
</reference>
<keyword evidence="2" id="KW-1185">Reference proteome</keyword>
<sequence length="274" mass="29935">MIEAVLNIEVTTLQVSAPERKGKGNGRTSRIPADDQHRPARLLYATILERPRRENQYGSTRWEASSVTTTHPPSQVFRRHMWSLGLTQSCSGAQAEGISVVSTSRLEAIENQRNLLPAAFTLASHQSEPGSIPGRVNGFSHVGIVRDDYAGRWAFSGIPPPLRPHSGATPYSLPSTSSALKTSVLGDRVLDSSPGLDTDESLQFTSFVRLYCTASALEMRVYRHEGATGADWLACPHPIKTNWAQSSAGSPDFRVRESYQKMSLVGGSFRRSPA</sequence>
<evidence type="ECO:0000313" key="1">
    <source>
        <dbReference type="EMBL" id="KAJ8867484.1"/>
    </source>
</evidence>